<evidence type="ECO:0000256" key="2">
    <source>
        <dbReference type="ARBA" id="ARBA00022964"/>
    </source>
</evidence>
<reference evidence="5 6" key="1">
    <citation type="journal article" date="2010" name="J. Bacteriol.">
        <title>Biochemical characterization of a novel indole prenyltransferase from Streptomyces sp. SN-593.</title>
        <authorList>
            <person name="Takahashi S."/>
            <person name="Takagi H."/>
            <person name="Toyoda A."/>
            <person name="Uramoto M."/>
            <person name="Nogawa T."/>
            <person name="Ueki M."/>
            <person name="Sakaki Y."/>
            <person name="Osada H."/>
        </authorList>
    </citation>
    <scope>NUCLEOTIDE SEQUENCE [LARGE SCALE GENOMIC DNA]</scope>
    <source>
        <strain evidence="5 6">SN-593</strain>
    </source>
</reference>
<dbReference type="Proteomes" id="UP000595703">
    <property type="component" value="Chromosome"/>
</dbReference>
<keyword evidence="3" id="KW-0560">Oxidoreductase</keyword>
<dbReference type="PROSITE" id="PS00083">
    <property type="entry name" value="INTRADIOL_DIOXYGENAS"/>
    <property type="match status" value="1"/>
</dbReference>
<dbReference type="GO" id="GO:0008199">
    <property type="term" value="F:ferric iron binding"/>
    <property type="evidence" value="ECO:0007669"/>
    <property type="project" value="InterPro"/>
</dbReference>
<evidence type="ECO:0000313" key="6">
    <source>
        <dbReference type="Proteomes" id="UP000595703"/>
    </source>
</evidence>
<dbReference type="GO" id="GO:0019619">
    <property type="term" value="P:3,4-dihydroxybenzoate catabolic process"/>
    <property type="evidence" value="ECO:0007669"/>
    <property type="project" value="InterPro"/>
</dbReference>
<dbReference type="InterPro" id="IPR050770">
    <property type="entry name" value="Intradiol_RC_Dioxygenase"/>
</dbReference>
<protein>
    <submittedName>
        <fullName evidence="5">Putative protocatechuate 3,4-dioxygenase beta subunit</fullName>
    </submittedName>
</protein>
<evidence type="ECO:0000256" key="1">
    <source>
        <dbReference type="ARBA" id="ARBA00007825"/>
    </source>
</evidence>
<dbReference type="RefSeq" id="WP_202232849.1">
    <property type="nucleotide sequence ID" value="NZ_AP018365.1"/>
</dbReference>
<gene>
    <name evidence="5" type="ORF">RVR_1690</name>
</gene>
<sequence>MTPRQPLPDQKSIDARIAALAGSGAGRAHPSRSYDPYRSTALRHPRQRLVVVKDPEAVERTGPVFGTTDVTALDGDLTRQHTGEPIGERITVSGVVRDRAGRPVRGQLVEVWQANAAGRYAHQREQHPAPLDPNFTGAGRCLTDDEGRYRFTTVKPGPYPWGNHRNAWRPAHIHFSLFGTAFTQRLVTQMYFPGDPLFPYDPIMQSVTDAAARERLVAAYVHDLSEPEFSLGFRWDIVLDGPAATWTENADDTSHAEHAEHGESR</sequence>
<accession>A0A7U3VM99</accession>
<dbReference type="GO" id="GO:0018578">
    <property type="term" value="F:protocatechuate 3,4-dioxygenase activity"/>
    <property type="evidence" value="ECO:0007669"/>
    <property type="project" value="InterPro"/>
</dbReference>
<dbReference type="InterPro" id="IPR012785">
    <property type="entry name" value="Protocat_dOase_b"/>
</dbReference>
<evidence type="ECO:0000313" key="5">
    <source>
        <dbReference type="EMBL" id="BBA96410.1"/>
    </source>
</evidence>
<evidence type="ECO:0000256" key="3">
    <source>
        <dbReference type="ARBA" id="ARBA00023002"/>
    </source>
</evidence>
<keyword evidence="2 5" id="KW-0223">Dioxygenase</keyword>
<proteinExistence type="inferred from homology"/>
<reference evidence="5 6" key="2">
    <citation type="journal article" date="2011" name="J. Antibiot.">
        <title>Furaquinocins I and J: novel polyketide isoprenoid hybrid compounds from Streptomyces reveromyceticus SN-593.</title>
        <authorList>
            <person name="Panthee S."/>
            <person name="Takahashi S."/>
            <person name="Takagi H."/>
            <person name="Nogawa T."/>
            <person name="Oowada E."/>
            <person name="Uramoto M."/>
            <person name="Osada H."/>
        </authorList>
    </citation>
    <scope>NUCLEOTIDE SEQUENCE [LARGE SCALE GENOMIC DNA]</scope>
    <source>
        <strain evidence="5 6">SN-593</strain>
    </source>
</reference>
<dbReference type="Gene3D" id="2.60.130.10">
    <property type="entry name" value="Aromatic compound dioxygenase"/>
    <property type="match status" value="1"/>
</dbReference>
<organism evidence="5 6">
    <name type="scientific">Actinacidiphila reveromycinica</name>
    <dbReference type="NCBI Taxonomy" id="659352"/>
    <lineage>
        <taxon>Bacteria</taxon>
        <taxon>Bacillati</taxon>
        <taxon>Actinomycetota</taxon>
        <taxon>Actinomycetes</taxon>
        <taxon>Kitasatosporales</taxon>
        <taxon>Streptomycetaceae</taxon>
        <taxon>Actinacidiphila</taxon>
    </lineage>
</organism>
<dbReference type="InterPro" id="IPR015889">
    <property type="entry name" value="Intradiol_dOase_core"/>
</dbReference>
<dbReference type="PANTHER" id="PTHR33711:SF10">
    <property type="entry name" value="INTRADIOL RING-CLEAVAGE DIOXYGENASES DOMAIN-CONTAINING PROTEIN"/>
    <property type="match status" value="1"/>
</dbReference>
<dbReference type="InterPro" id="IPR024756">
    <property type="entry name" value="PCDO_beta_N"/>
</dbReference>
<reference evidence="5 6" key="3">
    <citation type="journal article" date="2011" name="Nat. Chem. Biol.">
        <title>Reveromycin A biosynthesis uses RevG and RevJ for stereospecific spiroacetal formation.</title>
        <authorList>
            <person name="Takahashi S."/>
            <person name="Toyoda A."/>
            <person name="Sekiyama Y."/>
            <person name="Takagi H."/>
            <person name="Nogawa T."/>
            <person name="Uramoto M."/>
            <person name="Suzuki R."/>
            <person name="Koshino H."/>
            <person name="Kumano T."/>
            <person name="Panthee S."/>
            <person name="Dairi T."/>
            <person name="Ishikawa J."/>
            <person name="Ikeda H."/>
            <person name="Sakaki Y."/>
            <person name="Osada H."/>
        </authorList>
    </citation>
    <scope>NUCLEOTIDE SEQUENCE [LARGE SCALE GENOMIC DNA]</scope>
    <source>
        <strain evidence="5 6">SN-593</strain>
    </source>
</reference>
<dbReference type="KEGG" id="arev:RVR_1690"/>
<dbReference type="SUPFAM" id="SSF49482">
    <property type="entry name" value="Aromatic compound dioxygenase"/>
    <property type="match status" value="1"/>
</dbReference>
<keyword evidence="6" id="KW-1185">Reference proteome</keyword>
<name>A0A7U3VM99_9ACTN</name>
<evidence type="ECO:0000259" key="4">
    <source>
        <dbReference type="PROSITE" id="PS00083"/>
    </source>
</evidence>
<dbReference type="InterPro" id="IPR000627">
    <property type="entry name" value="Intradiol_dOase_C"/>
</dbReference>
<comment type="similarity">
    <text evidence="1">Belongs to the intradiol ring-cleavage dioxygenase family.</text>
</comment>
<dbReference type="PANTHER" id="PTHR33711">
    <property type="entry name" value="DIOXYGENASE, PUTATIVE (AFU_ORTHOLOGUE AFUA_2G02910)-RELATED"/>
    <property type="match status" value="1"/>
</dbReference>
<dbReference type="AlphaFoldDB" id="A0A7U3VM99"/>
<reference evidence="5 6" key="4">
    <citation type="journal article" date="2020" name="Sci. Rep.">
        <title>beta-carboline chemical signals induce reveromycin production through a LuxR family regulator in Streptomyces sp. SN-593.</title>
        <authorList>
            <person name="Panthee S."/>
            <person name="Kito N."/>
            <person name="Hayashi T."/>
            <person name="Shimizu T."/>
            <person name="Ishikawa J."/>
            <person name="Hamamoto H."/>
            <person name="Osada H."/>
            <person name="Takahashi S."/>
        </authorList>
    </citation>
    <scope>NUCLEOTIDE SEQUENCE [LARGE SCALE GENOMIC DNA]</scope>
    <source>
        <strain evidence="5 6">SN-593</strain>
    </source>
</reference>
<dbReference type="EMBL" id="AP018365">
    <property type="protein sequence ID" value="BBA96410.1"/>
    <property type="molecule type" value="Genomic_DNA"/>
</dbReference>
<dbReference type="NCBIfam" id="TIGR02422">
    <property type="entry name" value="protocat_beta"/>
    <property type="match status" value="1"/>
</dbReference>
<feature type="domain" description="Intradiol ring-cleavage dioxygenases" evidence="4">
    <location>
        <begin position="92"/>
        <end position="120"/>
    </location>
</feature>
<dbReference type="Pfam" id="PF00775">
    <property type="entry name" value="Dioxygenase_C"/>
    <property type="match status" value="1"/>
</dbReference>
<dbReference type="Pfam" id="PF12391">
    <property type="entry name" value="PCDO_beta_N"/>
    <property type="match status" value="1"/>
</dbReference>